<dbReference type="SUPFAM" id="SSF49785">
    <property type="entry name" value="Galactose-binding domain-like"/>
    <property type="match status" value="1"/>
</dbReference>
<dbReference type="Gene3D" id="2.60.120.260">
    <property type="entry name" value="Galactose-binding domain-like"/>
    <property type="match status" value="1"/>
</dbReference>
<sequence>GLTMHLYILLSKLVLVYSQWYIGKEKQHNTTSADDTSKPVVATSPIECALKCQRKSKLSFFVEEEKQCFCVNDENEEINSNHQTPVDGALYKEHGPTTTVCARKSPCPDYHVCKDECYGSYKCVPPQQLQSFVQTATQSSDHFSGNQTAELAFDGLEDTRSSTNRGQYAPHWIKATFKQRVFIEYVILVNTADLIGTKHGVRNDFIDFFTVLYIDGQSIQTKFGNTGQIVGGRVTLICQKYADELYANQPVAQGPYGYMNIAEIWIYGRPE</sequence>
<evidence type="ECO:0000313" key="3">
    <source>
        <dbReference type="Proteomes" id="UP000594262"/>
    </source>
</evidence>
<dbReference type="Proteomes" id="UP000594262">
    <property type="component" value="Unplaced"/>
</dbReference>
<dbReference type="AlphaFoldDB" id="A0A7M5V7G8"/>
<feature type="signal peptide" evidence="1">
    <location>
        <begin position="1"/>
        <end position="18"/>
    </location>
</feature>
<accession>A0A7M5V7G8</accession>
<name>A0A7M5V7G8_9CNID</name>
<keyword evidence="1" id="KW-0732">Signal</keyword>
<dbReference type="EnsemblMetazoa" id="CLYHEMT003726.1">
    <property type="protein sequence ID" value="CLYHEMP003726.1"/>
    <property type="gene ID" value="CLYHEMG003726"/>
</dbReference>
<evidence type="ECO:0000256" key="1">
    <source>
        <dbReference type="SAM" id="SignalP"/>
    </source>
</evidence>
<dbReference type="InterPro" id="IPR008979">
    <property type="entry name" value="Galactose-bd-like_sf"/>
</dbReference>
<feature type="chain" id="PRO_5029498556" evidence="1">
    <location>
        <begin position="19"/>
        <end position="271"/>
    </location>
</feature>
<protein>
    <submittedName>
        <fullName evidence="2">Uncharacterized protein</fullName>
    </submittedName>
</protein>
<keyword evidence="3" id="KW-1185">Reference proteome</keyword>
<proteinExistence type="predicted"/>
<reference evidence="2" key="1">
    <citation type="submission" date="2021-01" db="UniProtKB">
        <authorList>
            <consortium name="EnsemblMetazoa"/>
        </authorList>
    </citation>
    <scope>IDENTIFICATION</scope>
</reference>
<organism evidence="2 3">
    <name type="scientific">Clytia hemisphaerica</name>
    <dbReference type="NCBI Taxonomy" id="252671"/>
    <lineage>
        <taxon>Eukaryota</taxon>
        <taxon>Metazoa</taxon>
        <taxon>Cnidaria</taxon>
        <taxon>Hydrozoa</taxon>
        <taxon>Hydroidolina</taxon>
        <taxon>Leptothecata</taxon>
        <taxon>Obeliida</taxon>
        <taxon>Clytiidae</taxon>
        <taxon>Clytia</taxon>
    </lineage>
</organism>
<evidence type="ECO:0000313" key="2">
    <source>
        <dbReference type="EnsemblMetazoa" id="CLYHEMP003726.1"/>
    </source>
</evidence>